<gene>
    <name evidence="1" type="ORF">KA717_34400</name>
</gene>
<dbReference type="Proteomes" id="UP001065613">
    <property type="component" value="Chromosome"/>
</dbReference>
<evidence type="ECO:0008006" key="2">
    <source>
        <dbReference type="Google" id="ProtNLM"/>
    </source>
</evidence>
<name>A0A977KV97_9CYAN</name>
<proteinExistence type="predicted"/>
<dbReference type="EMBL" id="CP073041">
    <property type="protein sequence ID" value="UXE60554.1"/>
    <property type="molecule type" value="Genomic_DNA"/>
</dbReference>
<reference evidence="1" key="1">
    <citation type="submission" date="2021-04" db="EMBL/GenBank/DDBJ databases">
        <title>Genome sequence of Woronichinia naegeliana from Washington state freshwater lake bloom.</title>
        <authorList>
            <person name="Dreher T.W."/>
        </authorList>
    </citation>
    <scope>NUCLEOTIDE SEQUENCE</scope>
    <source>
        <strain evidence="1">WA131</strain>
    </source>
</reference>
<accession>A0A977KV97</accession>
<protein>
    <recommendedName>
        <fullName evidence="2">CD-NTase-associated protein 12/Pycsar effector protein TIR domain-containing protein</fullName>
    </recommendedName>
</protein>
<evidence type="ECO:0000313" key="1">
    <source>
        <dbReference type="EMBL" id="UXE60554.1"/>
    </source>
</evidence>
<organism evidence="1">
    <name type="scientific">Woronichinia naegeliana WA131</name>
    <dbReference type="NCBI Taxonomy" id="2824559"/>
    <lineage>
        <taxon>Bacteria</taxon>
        <taxon>Bacillati</taxon>
        <taxon>Cyanobacteriota</taxon>
        <taxon>Cyanophyceae</taxon>
        <taxon>Synechococcales</taxon>
        <taxon>Coelosphaeriaceae</taxon>
        <taxon>Woronichinia</taxon>
    </lineage>
</organism>
<dbReference type="KEGG" id="wna:KA717_34400"/>
<sequence length="323" mass="37693">MSISIFYSWQSETPENRSFIKNALEKALKNIYKDKSYDLNERLELDHDTKDIPGIPNITDTIFSKITNCRVFVADLSLTSTSDFNKSRHCANPNVLIETGYALSALGNERIILVMNEEFGVPKENIPFNLQSNRWPITFRLASNTDSETRKLIKEKLVTDLVSALTVMIEHGILQSSPTTISSREHDQQIFNKLQIDIPYDGRVVRFLREEDCKNTLFTQDLHEIYNFVNKWNNPHFEFLDSVLEKQRQEFLTQLIIFKNELFANTWTNYHDINLSSMELPEDDFGHPRWEKAEEMNKLATKIYGLYESLIRDCKRRIGTPLI</sequence>
<dbReference type="AlphaFoldDB" id="A0A977KV97"/>